<dbReference type="GO" id="GO:0005929">
    <property type="term" value="C:cilium"/>
    <property type="evidence" value="ECO:0007669"/>
    <property type="project" value="TreeGrafter"/>
</dbReference>
<dbReference type="Pfam" id="PF06098">
    <property type="entry name" value="Radial_spoke_3"/>
    <property type="match status" value="1"/>
</dbReference>
<evidence type="ECO:0000256" key="1">
    <source>
        <dbReference type="ARBA" id="ARBA00004611"/>
    </source>
</evidence>
<dbReference type="EMBL" id="OU963868">
    <property type="protein sequence ID" value="CAH0776125.1"/>
    <property type="molecule type" value="Genomic_DNA"/>
</dbReference>
<feature type="region of interest" description="Disordered" evidence="9">
    <location>
        <begin position="63"/>
        <end position="91"/>
    </location>
</feature>
<evidence type="ECO:0000256" key="4">
    <source>
        <dbReference type="ARBA" id="ARBA00022553"/>
    </source>
</evidence>
<sequence>MLSELNHTRSTYMYSSLPRKLKMNWRGPFSVPEDHTDEPQQPPRNVNIMTDKRVVRGSTLGQHTFLRANPKQNASRQTEIQRRGRARKRAEEYQSRVRLIVGTPPPVQGRLHMDVQTDDFLEEIFLNPETASTASQTDPFDEVEPPPFIRPPPGVDAATQILPEELFDFEEELKPIVDALVSRTLDQSLLEIMNENQLKVNVTPKKLTQNEAR</sequence>
<dbReference type="AlphaFoldDB" id="A0A9P0C6S3"/>
<dbReference type="PANTHER" id="PTHR21648:SF0">
    <property type="entry name" value="RADIAL SPOKE HEAD PROTEIN 3 HOMOLOG"/>
    <property type="match status" value="1"/>
</dbReference>
<proteinExistence type="inferred from homology"/>
<evidence type="ECO:0000313" key="11">
    <source>
        <dbReference type="Proteomes" id="UP001152759"/>
    </source>
</evidence>
<comment type="similarity">
    <text evidence="2">Belongs to the flagellar radial spoke RSP3 family.</text>
</comment>
<dbReference type="PANTHER" id="PTHR21648">
    <property type="entry name" value="FLAGELLAR RADIAL SPOKE PROTEIN 3"/>
    <property type="match status" value="1"/>
</dbReference>
<keyword evidence="8" id="KW-0966">Cell projection</keyword>
<reference evidence="10" key="1">
    <citation type="submission" date="2021-12" db="EMBL/GenBank/DDBJ databases">
        <authorList>
            <person name="King R."/>
        </authorList>
    </citation>
    <scope>NUCLEOTIDE SEQUENCE</scope>
</reference>
<evidence type="ECO:0000256" key="3">
    <source>
        <dbReference type="ARBA" id="ARBA00022490"/>
    </source>
</evidence>
<gene>
    <name evidence="10" type="ORF">BEMITA_LOCUS12251</name>
</gene>
<keyword evidence="3" id="KW-0963">Cytoplasm</keyword>
<evidence type="ECO:0000256" key="2">
    <source>
        <dbReference type="ARBA" id="ARBA00006737"/>
    </source>
</evidence>
<dbReference type="Proteomes" id="UP001152759">
    <property type="component" value="Chromosome 7"/>
</dbReference>
<keyword evidence="4" id="KW-0597">Phosphoprotein</keyword>
<evidence type="ECO:0000256" key="6">
    <source>
        <dbReference type="ARBA" id="ARBA00023069"/>
    </source>
</evidence>
<organism evidence="10 11">
    <name type="scientific">Bemisia tabaci</name>
    <name type="common">Sweetpotato whitefly</name>
    <name type="synonym">Aleurodes tabaci</name>
    <dbReference type="NCBI Taxonomy" id="7038"/>
    <lineage>
        <taxon>Eukaryota</taxon>
        <taxon>Metazoa</taxon>
        <taxon>Ecdysozoa</taxon>
        <taxon>Arthropoda</taxon>
        <taxon>Hexapoda</taxon>
        <taxon>Insecta</taxon>
        <taxon>Pterygota</taxon>
        <taxon>Neoptera</taxon>
        <taxon>Paraneoptera</taxon>
        <taxon>Hemiptera</taxon>
        <taxon>Sternorrhyncha</taxon>
        <taxon>Aleyrodoidea</taxon>
        <taxon>Aleyrodidae</taxon>
        <taxon>Aleyrodinae</taxon>
        <taxon>Bemisia</taxon>
    </lineage>
</organism>
<evidence type="ECO:0000256" key="9">
    <source>
        <dbReference type="SAM" id="MobiDB-lite"/>
    </source>
</evidence>
<protein>
    <submittedName>
        <fullName evidence="10">Uncharacterized protein</fullName>
    </submittedName>
</protein>
<evidence type="ECO:0000256" key="7">
    <source>
        <dbReference type="ARBA" id="ARBA00023212"/>
    </source>
</evidence>
<evidence type="ECO:0000256" key="5">
    <source>
        <dbReference type="ARBA" id="ARBA00022846"/>
    </source>
</evidence>
<keyword evidence="5" id="KW-0282">Flagellum</keyword>
<keyword evidence="11" id="KW-1185">Reference proteome</keyword>
<accession>A0A9P0C6S3</accession>
<evidence type="ECO:0000256" key="8">
    <source>
        <dbReference type="ARBA" id="ARBA00023273"/>
    </source>
</evidence>
<keyword evidence="7" id="KW-0206">Cytoskeleton</keyword>
<keyword evidence="6" id="KW-0969">Cilium</keyword>
<comment type="subcellular location">
    <subcellularLocation>
        <location evidence="1">Cytoplasm</location>
        <location evidence="1">Cytoskeleton</location>
        <location evidence="1">Flagellum axoneme</location>
    </subcellularLocation>
</comment>
<dbReference type="KEGG" id="btab:109030006"/>
<name>A0A9P0C6S3_BEMTA</name>
<dbReference type="InterPro" id="IPR009290">
    <property type="entry name" value="Radial_spoke_3"/>
</dbReference>
<evidence type="ECO:0000313" key="10">
    <source>
        <dbReference type="EMBL" id="CAH0776125.1"/>
    </source>
</evidence>